<dbReference type="GO" id="GO:0016491">
    <property type="term" value="F:oxidoreductase activity"/>
    <property type="evidence" value="ECO:0007669"/>
    <property type="project" value="UniProtKB-KW"/>
</dbReference>
<evidence type="ECO:0000256" key="4">
    <source>
        <dbReference type="ARBA" id="ARBA00023004"/>
    </source>
</evidence>
<keyword evidence="4" id="KW-0408">Iron</keyword>
<organism evidence="6 7">
    <name type="scientific">Pararhizobium antarcticum</name>
    <dbReference type="NCBI Taxonomy" id="1798805"/>
    <lineage>
        <taxon>Bacteria</taxon>
        <taxon>Pseudomonadati</taxon>
        <taxon>Pseudomonadota</taxon>
        <taxon>Alphaproteobacteria</taxon>
        <taxon>Hyphomicrobiales</taxon>
        <taxon>Rhizobiaceae</taxon>
        <taxon>Rhizobium/Agrobacterium group</taxon>
        <taxon>Pararhizobium</taxon>
    </lineage>
</organism>
<evidence type="ECO:0000313" key="6">
    <source>
        <dbReference type="EMBL" id="OJF97556.1"/>
    </source>
</evidence>
<evidence type="ECO:0000256" key="5">
    <source>
        <dbReference type="ARBA" id="ARBA00023014"/>
    </source>
</evidence>
<evidence type="ECO:0000256" key="2">
    <source>
        <dbReference type="ARBA" id="ARBA00022723"/>
    </source>
</evidence>
<keyword evidence="2" id="KW-0479">Metal-binding</keyword>
<proteinExistence type="predicted"/>
<dbReference type="InterPro" id="IPR039650">
    <property type="entry name" value="HdrA-like"/>
</dbReference>
<keyword evidence="3" id="KW-0560">Oxidoreductase</keyword>
<evidence type="ECO:0000313" key="7">
    <source>
        <dbReference type="Proteomes" id="UP000182661"/>
    </source>
</evidence>
<name>A0A657LSQ9_9HYPH</name>
<dbReference type="GO" id="GO:0051539">
    <property type="term" value="F:4 iron, 4 sulfur cluster binding"/>
    <property type="evidence" value="ECO:0007669"/>
    <property type="project" value="UniProtKB-KW"/>
</dbReference>
<dbReference type="PANTHER" id="PTHR43498:SF1">
    <property type="entry name" value="COB--COM HETERODISULFIDE REDUCTASE IRON-SULFUR SUBUNIT A"/>
    <property type="match status" value="1"/>
</dbReference>
<protein>
    <recommendedName>
        <fullName evidence="8">FAD-dependent oxidoreductase</fullName>
    </recommendedName>
</protein>
<dbReference type="AlphaFoldDB" id="A0A657LSQ9"/>
<dbReference type="OrthoDB" id="9777740at2"/>
<dbReference type="GO" id="GO:0046872">
    <property type="term" value="F:metal ion binding"/>
    <property type="evidence" value="ECO:0007669"/>
    <property type="project" value="UniProtKB-KW"/>
</dbReference>
<evidence type="ECO:0000256" key="3">
    <source>
        <dbReference type="ARBA" id="ARBA00023002"/>
    </source>
</evidence>
<dbReference type="SUPFAM" id="SSF51905">
    <property type="entry name" value="FAD/NAD(P)-binding domain"/>
    <property type="match status" value="1"/>
</dbReference>
<keyword evidence="1" id="KW-0004">4Fe-4S</keyword>
<gene>
    <name evidence="6" type="ORF">AX760_16465</name>
</gene>
<dbReference type="Proteomes" id="UP000182661">
    <property type="component" value="Unassembled WGS sequence"/>
</dbReference>
<keyword evidence="5" id="KW-0411">Iron-sulfur</keyword>
<dbReference type="PANTHER" id="PTHR43498">
    <property type="entry name" value="FERREDOXIN:COB-COM HETERODISULFIDE REDUCTASE SUBUNIT A"/>
    <property type="match status" value="1"/>
</dbReference>
<sequence>MRIDLSLSIGNVAIASQAGGGAVLPSFAYQAETDAVAATFSSVPSSRRKKTMDEFFRTVKNFPDGDPVWPRIIGFGKYMADANGRLANWKDVSKPCALVGGLSSTDIQAAASGTVRTAYYLDDLPVNDYEAGVYMTGPGTANASVDFGARGSTNGITISGRNSTANTMAARCGGAIATTIGATTDWNGIGLHSVCRKNATEFEAYKGSVKKATITNAAATLERQLIVAFGQNQNGNFVASTNVHSAWFISRALTDAQRVVLDAAIERLHQKMAYGDLDDYLPGVQPASVSAYNYVIWGASAFGFVAAYELSRQGKSVAIVGDAFDRRLGGMSSGGLGFADIDAITSIQGLSRWVLRQCQVIEGKGTSVTTFQPQTFERVMRTMCDPARTNGRNIPVFWSDGVKTASEDATGITINTEDGRSFRCKYAMECTDENTLIRALGISTFAGREAAGSGNDSYNGRRLLVNNFKNNAGTTIQVDPFITPGTPASGLLPGVHGLASAITTPEGGADDGVQAFNERVTLTNDPSIRVPFPATPPAGYSALNYEMIGRQFAIDPTITLAKLLKYDAIMSTTHGFIFDCNNNEIAGQSTDFLGDASKNYVVGSRAAKLAIRNQIKNYILGLFYWLQYEPDARIPATVRTLALTFGLVANHYCDPDWASGQKPNWMHRTYVREPARLVTDYQMVGSDMNSGDGTTPRSTNIIGVAVYSLDSHWLYRYAFDNAGTWEVRGEGNFVVSAGGVDKTTPIPYEACIPMRTQSKRVVVSFGISANHVAFGSTRMEFSAMQAAQSLACALMIADEQGIDVQDVDYATLRTRILATATLANETAPYLPQMN</sequence>
<accession>A0A657LSQ9</accession>
<reference evidence="6 7" key="1">
    <citation type="submission" date="2016-02" db="EMBL/GenBank/DDBJ databases">
        <title>Genome sequencing of a beta-galactosidase producing bacteria Rhizobium sp. 59.</title>
        <authorList>
            <person name="Wang D."/>
            <person name="Kot W."/>
            <person name="Qin Y."/>
            <person name="Hansen L."/>
            <person name="Naqvi K."/>
            <person name="Rensing C."/>
        </authorList>
    </citation>
    <scope>NUCLEOTIDE SEQUENCE [LARGE SCALE GENOMIC DNA]</scope>
    <source>
        <strain evidence="6 7">59</strain>
    </source>
</reference>
<dbReference type="Pfam" id="PF12831">
    <property type="entry name" value="FAD_oxidored"/>
    <property type="match status" value="1"/>
</dbReference>
<dbReference type="RefSeq" id="WP_071832932.1">
    <property type="nucleotide sequence ID" value="NZ_LSRP01000082.1"/>
</dbReference>
<dbReference type="InterPro" id="IPR036188">
    <property type="entry name" value="FAD/NAD-bd_sf"/>
</dbReference>
<dbReference type="EMBL" id="LSRP01000082">
    <property type="protein sequence ID" value="OJF97556.1"/>
    <property type="molecule type" value="Genomic_DNA"/>
</dbReference>
<comment type="caution">
    <text evidence="6">The sequence shown here is derived from an EMBL/GenBank/DDBJ whole genome shotgun (WGS) entry which is preliminary data.</text>
</comment>
<evidence type="ECO:0000256" key="1">
    <source>
        <dbReference type="ARBA" id="ARBA00022485"/>
    </source>
</evidence>
<keyword evidence="7" id="KW-1185">Reference proteome</keyword>
<evidence type="ECO:0008006" key="8">
    <source>
        <dbReference type="Google" id="ProtNLM"/>
    </source>
</evidence>